<protein>
    <submittedName>
        <fullName evidence="1">Uncharacterized protein</fullName>
    </submittedName>
</protein>
<dbReference type="EMBL" id="ABXJ01000040">
    <property type="protein sequence ID" value="EEA91067.1"/>
    <property type="molecule type" value="Genomic_DNA"/>
</dbReference>
<evidence type="ECO:0000313" key="2">
    <source>
        <dbReference type="Proteomes" id="UP000003560"/>
    </source>
</evidence>
<gene>
    <name evidence="1" type="ORF">COLSTE_00718</name>
</gene>
<dbReference type="Proteomes" id="UP000003560">
    <property type="component" value="Unassembled WGS sequence"/>
</dbReference>
<proteinExistence type="predicted"/>
<evidence type="ECO:0000313" key="1">
    <source>
        <dbReference type="EMBL" id="EEA91067.1"/>
    </source>
</evidence>
<reference evidence="1 2" key="2">
    <citation type="submission" date="2008-10" db="EMBL/GenBank/DDBJ databases">
        <authorList>
            <person name="Fulton L."/>
            <person name="Clifton S."/>
            <person name="Fulton B."/>
            <person name="Xu J."/>
            <person name="Minx P."/>
            <person name="Pepin K.H."/>
            <person name="Johnson M."/>
            <person name="Thiruvilangam P."/>
            <person name="Bhonagiri V."/>
            <person name="Nash W.E."/>
            <person name="Mardis E.R."/>
            <person name="Wilson R.K."/>
        </authorList>
    </citation>
    <scope>NUCLEOTIDE SEQUENCE [LARGE SCALE GENOMIC DNA]</scope>
    <source>
        <strain evidence="1 2">DSM 13279</strain>
    </source>
</reference>
<reference evidence="1 2" key="1">
    <citation type="submission" date="2008-10" db="EMBL/GenBank/DDBJ databases">
        <title>Draft genome sequence of Collinsella stercoris (DSM 13279).</title>
        <authorList>
            <person name="Sudarsanam P."/>
            <person name="Ley R."/>
            <person name="Guruge J."/>
            <person name="Turnbaugh P.J."/>
            <person name="Mahowald M."/>
            <person name="Liep D."/>
            <person name="Gordon J."/>
        </authorList>
    </citation>
    <scope>NUCLEOTIDE SEQUENCE [LARGE SCALE GENOMIC DNA]</scope>
    <source>
        <strain evidence="1 2">DSM 13279</strain>
    </source>
</reference>
<organism evidence="1 2">
    <name type="scientific">Collinsella stercoris DSM 13279</name>
    <dbReference type="NCBI Taxonomy" id="445975"/>
    <lineage>
        <taxon>Bacteria</taxon>
        <taxon>Bacillati</taxon>
        <taxon>Actinomycetota</taxon>
        <taxon>Coriobacteriia</taxon>
        <taxon>Coriobacteriales</taxon>
        <taxon>Coriobacteriaceae</taxon>
        <taxon>Collinsella</taxon>
    </lineage>
</organism>
<dbReference type="HOGENOM" id="CLU_3198505_0_0_11"/>
<dbReference type="AlphaFoldDB" id="B6G9H7"/>
<name>B6G9H7_9ACTN</name>
<sequence length="45" mass="4920">MLGYSGSTCRRSPCGPRRRWSCLVAETSASRPTTILKEDAHVQPG</sequence>
<accession>B6G9H7</accession>
<keyword evidence="2" id="KW-1185">Reference proteome</keyword>
<comment type="caution">
    <text evidence="1">The sequence shown here is derived from an EMBL/GenBank/DDBJ whole genome shotgun (WGS) entry which is preliminary data.</text>
</comment>